<evidence type="ECO:0000256" key="2">
    <source>
        <dbReference type="ARBA" id="ARBA00022857"/>
    </source>
</evidence>
<keyword evidence="2" id="KW-0521">NADP</keyword>
<dbReference type="PANTHER" id="PTHR43618:SF8">
    <property type="entry name" value="7ALPHA-HYDROXYSTEROID DEHYDROGENASE"/>
    <property type="match status" value="1"/>
</dbReference>
<dbReference type="InterPro" id="IPR036291">
    <property type="entry name" value="NAD(P)-bd_dom_sf"/>
</dbReference>
<dbReference type="Gene3D" id="3.40.50.720">
    <property type="entry name" value="NAD(P)-binding Rossmann-like Domain"/>
    <property type="match status" value="1"/>
</dbReference>
<evidence type="ECO:0000313" key="4">
    <source>
        <dbReference type="EMBL" id="TWH10305.1"/>
    </source>
</evidence>
<evidence type="ECO:0000313" key="5">
    <source>
        <dbReference type="Proteomes" id="UP000317573"/>
    </source>
</evidence>
<evidence type="ECO:0000256" key="3">
    <source>
        <dbReference type="ARBA" id="ARBA00023002"/>
    </source>
</evidence>
<gene>
    <name evidence="4" type="ORF">L618_004100000170</name>
</gene>
<dbReference type="PANTHER" id="PTHR43618">
    <property type="entry name" value="7-ALPHA-HYDROXYSTEROID DEHYDROGENASE"/>
    <property type="match status" value="1"/>
</dbReference>
<comment type="caution">
    <text evidence="4">The sequence shown here is derived from an EMBL/GenBank/DDBJ whole genome shotgun (WGS) entry which is preliminary data.</text>
</comment>
<dbReference type="EMBL" id="VLJT01000041">
    <property type="protein sequence ID" value="TWH10305.1"/>
    <property type="molecule type" value="Genomic_DNA"/>
</dbReference>
<dbReference type="RefSeq" id="WP_145692817.1">
    <property type="nucleotide sequence ID" value="NZ_VLJT01000041.1"/>
</dbReference>
<dbReference type="Proteomes" id="UP000317573">
    <property type="component" value="Unassembled WGS sequence"/>
</dbReference>
<dbReference type="AlphaFoldDB" id="A0A562DL16"/>
<dbReference type="GO" id="GO:0016491">
    <property type="term" value="F:oxidoreductase activity"/>
    <property type="evidence" value="ECO:0007669"/>
    <property type="project" value="UniProtKB-KW"/>
</dbReference>
<dbReference type="CDD" id="cd05233">
    <property type="entry name" value="SDR_c"/>
    <property type="match status" value="1"/>
</dbReference>
<reference evidence="4 5" key="1">
    <citation type="submission" date="2019-07" db="EMBL/GenBank/DDBJ databases">
        <title>Genome sequencing of lignin-degrading bacterial isolates.</title>
        <authorList>
            <person name="Gladden J."/>
        </authorList>
    </citation>
    <scope>NUCLEOTIDE SEQUENCE [LARGE SCALE GENOMIC DNA]</scope>
    <source>
        <strain evidence="4 5">J45</strain>
    </source>
</reference>
<evidence type="ECO:0000256" key="1">
    <source>
        <dbReference type="ARBA" id="ARBA00006484"/>
    </source>
</evidence>
<keyword evidence="3" id="KW-0560">Oxidoreductase</keyword>
<dbReference type="PRINTS" id="PR00081">
    <property type="entry name" value="GDHRDH"/>
</dbReference>
<name>A0A562DL16_RHORH</name>
<comment type="similarity">
    <text evidence="1">Belongs to the short-chain dehydrogenases/reductases (SDR) family.</text>
</comment>
<protein>
    <submittedName>
        <fullName evidence="4">NAD(P)-dependent dehydrogenase (Short-subunit alcohol dehydrogenase family)</fullName>
    </submittedName>
</protein>
<dbReference type="InterPro" id="IPR002347">
    <property type="entry name" value="SDR_fam"/>
</dbReference>
<accession>A0A562DL16</accession>
<organism evidence="4 5">
    <name type="scientific">Rhodococcus rhodochrous J45</name>
    <dbReference type="NCBI Taxonomy" id="935266"/>
    <lineage>
        <taxon>Bacteria</taxon>
        <taxon>Bacillati</taxon>
        <taxon>Actinomycetota</taxon>
        <taxon>Actinomycetes</taxon>
        <taxon>Mycobacteriales</taxon>
        <taxon>Nocardiaceae</taxon>
        <taxon>Rhodococcus</taxon>
    </lineage>
</organism>
<dbReference type="SUPFAM" id="SSF51735">
    <property type="entry name" value="NAD(P)-binding Rossmann-fold domains"/>
    <property type="match status" value="1"/>
</dbReference>
<dbReference type="InterPro" id="IPR052178">
    <property type="entry name" value="Sec_Metab_Biosynth_SDR"/>
</dbReference>
<dbReference type="Pfam" id="PF13561">
    <property type="entry name" value="adh_short_C2"/>
    <property type="match status" value="1"/>
</dbReference>
<dbReference type="FunFam" id="3.40.50.720:FF:000084">
    <property type="entry name" value="Short-chain dehydrogenase reductase"/>
    <property type="match status" value="1"/>
</dbReference>
<sequence length="251" mass="26592">MAQLEGRVALVTEGGSGIGLGTGKRMVEEGATVYITGRGQAGLDDATARLCDRVCAIRADVSKKTEMEAVADAIRHGQGKLDIVFANAGAPWDNTVENITEEEFDNGITLDGKGTLFTVQAALPLMGAGSTIIVNTSITKKMGVPTFGVYAATKAALRSFVRTWTNELRDRRSRVNAISPGVIHTEAYEKDTGVEGSAAYVRRVTEEIPAGRCPKDIGNAMAFLASERAPFINGVELAVDGSQTQIYAGHN</sequence>
<proteinExistence type="inferred from homology"/>